<proteinExistence type="predicted"/>
<reference evidence="1 2" key="1">
    <citation type="submission" date="2016-11" db="EMBL/GenBank/DDBJ databases">
        <authorList>
            <person name="Jaros S."/>
            <person name="Januszkiewicz K."/>
            <person name="Wedrychowicz H."/>
        </authorList>
    </citation>
    <scope>NUCLEOTIDE SEQUENCE [LARGE SCALE GENOMIC DNA]</scope>
    <source>
        <strain evidence="1 2">CGMCC 4.5723</strain>
    </source>
</reference>
<keyword evidence="2" id="KW-1185">Reference proteome</keyword>
<evidence type="ECO:0000313" key="1">
    <source>
        <dbReference type="EMBL" id="SHK33690.1"/>
    </source>
</evidence>
<organism evidence="1 2">
    <name type="scientific">Nocardiopsis flavescens</name>
    <dbReference type="NCBI Taxonomy" id="758803"/>
    <lineage>
        <taxon>Bacteria</taxon>
        <taxon>Bacillati</taxon>
        <taxon>Actinomycetota</taxon>
        <taxon>Actinomycetes</taxon>
        <taxon>Streptosporangiales</taxon>
        <taxon>Nocardiopsidaceae</taxon>
        <taxon>Nocardiopsis</taxon>
    </lineage>
</organism>
<dbReference type="OrthoDB" id="3428907at2"/>
<name>A0A1M6RMR7_9ACTN</name>
<evidence type="ECO:0000313" key="2">
    <source>
        <dbReference type="Proteomes" id="UP000184452"/>
    </source>
</evidence>
<dbReference type="RefSeq" id="WP_073381721.1">
    <property type="nucleotide sequence ID" value="NZ_FQZK01000018.1"/>
</dbReference>
<sequence>MSHPIDDVEQLIANAEAEMPPSTRSRLIAKLRMGKHIDEAAAELEISPRQVFSTARILQSFGDQLDSTLTDQRDPSLPHGTVTGYNKRCRCPECRGALQRRI</sequence>
<gene>
    <name evidence="1" type="ORF">SAMN05421803_1184</name>
</gene>
<dbReference type="STRING" id="758803.SAMN05421803_1184"/>
<dbReference type="AlphaFoldDB" id="A0A1M6RMR7"/>
<dbReference type="Proteomes" id="UP000184452">
    <property type="component" value="Unassembled WGS sequence"/>
</dbReference>
<accession>A0A1M6RMR7</accession>
<protein>
    <submittedName>
        <fullName evidence="1">Uncharacterized protein</fullName>
    </submittedName>
</protein>
<dbReference type="EMBL" id="FQZK01000018">
    <property type="protein sequence ID" value="SHK33690.1"/>
    <property type="molecule type" value="Genomic_DNA"/>
</dbReference>